<proteinExistence type="predicted"/>
<accession>A0A3D8SFC8</accession>
<keyword evidence="3" id="KW-1185">Reference proteome</keyword>
<reference evidence="2 3" key="1">
    <citation type="journal article" date="2018" name="IMA Fungus">
        <title>IMA Genome-F 9: Draft genome sequence of Annulohypoxylon stygium, Aspergillus mulundensis, Berkeleyomyces basicola (syn. Thielaviopsis basicola), Ceratocystis smalleyi, two Cercospora beticola strains, Coleophoma cylindrospora, Fusarium fracticaudum, Phialophora cf. hyalina, and Morchella septimelata.</title>
        <authorList>
            <person name="Wingfield B.D."/>
            <person name="Bills G.F."/>
            <person name="Dong Y."/>
            <person name="Huang W."/>
            <person name="Nel W.J."/>
            <person name="Swalarsk-Parry B.S."/>
            <person name="Vaghefi N."/>
            <person name="Wilken P.M."/>
            <person name="An Z."/>
            <person name="de Beer Z.W."/>
            <person name="De Vos L."/>
            <person name="Chen L."/>
            <person name="Duong T.A."/>
            <person name="Gao Y."/>
            <person name="Hammerbacher A."/>
            <person name="Kikkert J.R."/>
            <person name="Li Y."/>
            <person name="Li H."/>
            <person name="Li K."/>
            <person name="Li Q."/>
            <person name="Liu X."/>
            <person name="Ma X."/>
            <person name="Naidoo K."/>
            <person name="Pethybridge S.J."/>
            <person name="Sun J."/>
            <person name="Steenkamp E.T."/>
            <person name="van der Nest M.A."/>
            <person name="van Wyk S."/>
            <person name="Wingfield M.J."/>
            <person name="Xiong C."/>
            <person name="Yue Q."/>
            <person name="Zhang X."/>
        </authorList>
    </citation>
    <scope>NUCLEOTIDE SEQUENCE [LARGE SCALE GENOMIC DNA]</scope>
    <source>
        <strain evidence="2 3">BP6252</strain>
    </source>
</reference>
<name>A0A3D8SFC8_9HELO</name>
<feature type="region of interest" description="Disordered" evidence="1">
    <location>
        <begin position="1"/>
        <end position="72"/>
    </location>
</feature>
<gene>
    <name evidence="2" type="ORF">BP6252_02650</name>
</gene>
<protein>
    <submittedName>
        <fullName evidence="2">Uncharacterized protein</fullName>
    </submittedName>
</protein>
<dbReference type="Proteomes" id="UP000256645">
    <property type="component" value="Unassembled WGS sequence"/>
</dbReference>
<evidence type="ECO:0000313" key="2">
    <source>
        <dbReference type="EMBL" id="RDW85060.1"/>
    </source>
</evidence>
<feature type="compositionally biased region" description="Basic residues" evidence="1">
    <location>
        <begin position="50"/>
        <end position="59"/>
    </location>
</feature>
<feature type="compositionally biased region" description="Polar residues" evidence="1">
    <location>
        <begin position="24"/>
        <end position="36"/>
    </location>
</feature>
<dbReference type="AlphaFoldDB" id="A0A3D8SFC8"/>
<dbReference type="EMBL" id="PDLM01000002">
    <property type="protein sequence ID" value="RDW85060.1"/>
    <property type="molecule type" value="Genomic_DNA"/>
</dbReference>
<evidence type="ECO:0000313" key="3">
    <source>
        <dbReference type="Proteomes" id="UP000256645"/>
    </source>
</evidence>
<organism evidence="2 3">
    <name type="scientific">Coleophoma cylindrospora</name>
    <dbReference type="NCBI Taxonomy" id="1849047"/>
    <lineage>
        <taxon>Eukaryota</taxon>
        <taxon>Fungi</taxon>
        <taxon>Dikarya</taxon>
        <taxon>Ascomycota</taxon>
        <taxon>Pezizomycotina</taxon>
        <taxon>Leotiomycetes</taxon>
        <taxon>Helotiales</taxon>
        <taxon>Dermateaceae</taxon>
        <taxon>Coleophoma</taxon>
    </lineage>
</organism>
<feature type="compositionally biased region" description="Basic residues" evidence="1">
    <location>
        <begin position="1"/>
        <end position="20"/>
    </location>
</feature>
<comment type="caution">
    <text evidence="2">The sequence shown here is derived from an EMBL/GenBank/DDBJ whole genome shotgun (WGS) entry which is preliminary data.</text>
</comment>
<evidence type="ECO:0000256" key="1">
    <source>
        <dbReference type="SAM" id="MobiDB-lite"/>
    </source>
</evidence>
<sequence>MANRKATKAKNQRAKQRSQKRQQELTTGSNVVRSVDTTSPPPEPPTAANLKKRKKRKSKTGNQPLNLRSGKPPMEMTLVQRLEAIFPWLGLVINMIRHFF</sequence>